<dbReference type="EMBL" id="FNSO01000004">
    <property type="protein sequence ID" value="SEC26001.1"/>
    <property type="molecule type" value="Genomic_DNA"/>
</dbReference>
<keyword evidence="5" id="KW-1185">Reference proteome</keyword>
<dbReference type="Pfam" id="PF13519">
    <property type="entry name" value="VWA_2"/>
    <property type="match status" value="1"/>
</dbReference>
<dbReference type="STRING" id="208445.SAMN04489727_3128"/>
<evidence type="ECO:0000313" key="5">
    <source>
        <dbReference type="Proteomes" id="UP000199622"/>
    </source>
</evidence>
<dbReference type="PROSITE" id="PS50234">
    <property type="entry name" value="VWFA"/>
    <property type="match status" value="1"/>
</dbReference>
<protein>
    <submittedName>
        <fullName evidence="4">von Willebrand factor type A domain-containing protein</fullName>
    </submittedName>
</protein>
<organism evidence="4 5">
    <name type="scientific">Amycolatopsis tolypomycina</name>
    <dbReference type="NCBI Taxonomy" id="208445"/>
    <lineage>
        <taxon>Bacteria</taxon>
        <taxon>Bacillati</taxon>
        <taxon>Actinomycetota</taxon>
        <taxon>Actinomycetes</taxon>
        <taxon>Pseudonocardiales</taxon>
        <taxon>Pseudonocardiaceae</taxon>
        <taxon>Amycolatopsis</taxon>
    </lineage>
</organism>
<dbReference type="SUPFAM" id="SSF53300">
    <property type="entry name" value="vWA-like"/>
    <property type="match status" value="1"/>
</dbReference>
<keyword evidence="2" id="KW-1133">Transmembrane helix</keyword>
<reference evidence="5" key="1">
    <citation type="submission" date="2016-10" db="EMBL/GenBank/DDBJ databases">
        <authorList>
            <person name="Varghese N."/>
            <person name="Submissions S."/>
        </authorList>
    </citation>
    <scope>NUCLEOTIDE SEQUENCE [LARGE SCALE GENOMIC DNA]</scope>
    <source>
        <strain evidence="5">DSM 44544</strain>
    </source>
</reference>
<evidence type="ECO:0000256" key="2">
    <source>
        <dbReference type="SAM" id="Phobius"/>
    </source>
</evidence>
<keyword evidence="2" id="KW-0812">Transmembrane</keyword>
<dbReference type="InterPro" id="IPR002035">
    <property type="entry name" value="VWF_A"/>
</dbReference>
<feature type="domain" description="VWFA" evidence="3">
    <location>
        <begin position="54"/>
        <end position="265"/>
    </location>
</feature>
<proteinExistence type="predicted"/>
<evidence type="ECO:0000259" key="3">
    <source>
        <dbReference type="PROSITE" id="PS50234"/>
    </source>
</evidence>
<feature type="compositionally biased region" description="Polar residues" evidence="1">
    <location>
        <begin position="326"/>
        <end position="336"/>
    </location>
</feature>
<feature type="transmembrane region" description="Helical" evidence="2">
    <location>
        <begin position="608"/>
        <end position="628"/>
    </location>
</feature>
<keyword evidence="2" id="KW-0472">Membrane</keyword>
<dbReference type="Proteomes" id="UP000199622">
    <property type="component" value="Unassembled WGS sequence"/>
</dbReference>
<evidence type="ECO:0000313" key="4">
    <source>
        <dbReference type="EMBL" id="SEC26001.1"/>
    </source>
</evidence>
<gene>
    <name evidence="4" type="ORF">SAMN04489727_3128</name>
</gene>
<dbReference type="AlphaFoldDB" id="A0A1H4R2R3"/>
<dbReference type="Gene3D" id="3.40.50.410">
    <property type="entry name" value="von Willebrand factor, type A domain"/>
    <property type="match status" value="1"/>
</dbReference>
<dbReference type="InterPro" id="IPR036465">
    <property type="entry name" value="vWFA_dom_sf"/>
</dbReference>
<sequence length="763" mass="79223">MIGRVGMEKKTRDAVTVLFCGLLLILSGGFADAASPASRQGSAAAPEVEVKPAQIVLLVDESGSISAEDMVREQDAASLIAQADLSARSTVSVVGFASDSGTKPPVDVVCPPLVMAGPAERERISQCVRDLRKRTTAEGAGTDHAEALKQAMSYLGNGSSDDGPKLIFLLTDGVLDVSDSPRYGVGKTAQQRNDAAHEVIRQNLAAAREHHVQIWPLGFGKVDKNALDEFARGGFQSSCGPQAPTPQATVVSGSADVAEALLRSFSSGRCAGVGPVAKNELGSGGNLEVPVTVPAIATDGSIVVVKHDGRVVVDYTDPEGKPVPKSGQNASGKFSVSGESGGVEVLHIVDPVPGDWRVRLTSPAGVPPQDVLTTVTWQGAAQAALLIDPPSPAVGQQVTVSLQVLLRGGKAVTDPKLLQGLSFGVQLAGDKLPARPVNVRDDGQDPDAAVDGTYTGRTTIPADVPGQATFRGQVTGLGISAADAVATVRTAPGVPQVLATASLPTLATMIAPGGSTAAQVSVTNNSGQRRRLRVEVRADSGATITVPDPVHEVDPGTSVFPFQLVVGPQSPIGLTSGTVRIVDDANPSQVFHEKPFKFAVGYPPPFPWVPIIAGVVLLAGVAVIALAVSRRRTQEVKGLTVQAIRHGRRTYLDTESRRAKAFRFTVAIDAQVPVLDHARPGDPAAYLLTRSRAGLKIKTPYGETRSIQLGEEVEVDEGLTLVVTPTASGADTPTAVYPAGPATVAEDYPDPDATRPVAHDPLL</sequence>
<feature type="region of interest" description="Disordered" evidence="1">
    <location>
        <begin position="315"/>
        <end position="336"/>
    </location>
</feature>
<dbReference type="CDD" id="cd00198">
    <property type="entry name" value="vWFA"/>
    <property type="match status" value="1"/>
</dbReference>
<dbReference type="SMART" id="SM00327">
    <property type="entry name" value="VWA"/>
    <property type="match status" value="1"/>
</dbReference>
<accession>A0A1H4R2R3</accession>
<name>A0A1H4R2R3_9PSEU</name>
<feature type="region of interest" description="Disordered" evidence="1">
    <location>
        <begin position="741"/>
        <end position="763"/>
    </location>
</feature>
<evidence type="ECO:0000256" key="1">
    <source>
        <dbReference type="SAM" id="MobiDB-lite"/>
    </source>
</evidence>